<keyword evidence="1" id="KW-0812">Transmembrane</keyword>
<accession>A0ABX0FJC0</accession>
<evidence type="ECO:0000313" key="2">
    <source>
        <dbReference type="EMBL" id="NGZ84599.1"/>
    </source>
</evidence>
<dbReference type="SUPFAM" id="SSF54523">
    <property type="entry name" value="Pili subunits"/>
    <property type="match status" value="1"/>
</dbReference>
<organism evidence="2 3">
    <name type="scientific">Duganella aceris</name>
    <dbReference type="NCBI Taxonomy" id="2703883"/>
    <lineage>
        <taxon>Bacteria</taxon>
        <taxon>Pseudomonadati</taxon>
        <taxon>Pseudomonadota</taxon>
        <taxon>Betaproteobacteria</taxon>
        <taxon>Burkholderiales</taxon>
        <taxon>Oxalobacteraceae</taxon>
        <taxon>Telluria group</taxon>
        <taxon>Duganella</taxon>
    </lineage>
</organism>
<name>A0ABX0FJC0_9BURK</name>
<dbReference type="PROSITE" id="PS00409">
    <property type="entry name" value="PROKAR_NTER_METHYL"/>
    <property type="match status" value="1"/>
</dbReference>
<reference evidence="3" key="1">
    <citation type="submission" date="2023-07" db="EMBL/GenBank/DDBJ databases">
        <title>Duganella aceri sp. nov., isolated from tree sap.</title>
        <authorList>
            <person name="Kim I.S."/>
        </authorList>
    </citation>
    <scope>NUCLEOTIDE SEQUENCE [LARGE SCALE GENOMIC DNA]</scope>
    <source>
        <strain evidence="3">SAP-35</strain>
    </source>
</reference>
<keyword evidence="3" id="KW-1185">Reference proteome</keyword>
<keyword evidence="1" id="KW-1133">Transmembrane helix</keyword>
<dbReference type="EMBL" id="JAADJT010000004">
    <property type="protein sequence ID" value="NGZ84599.1"/>
    <property type="molecule type" value="Genomic_DNA"/>
</dbReference>
<sequence length="278" mass="28760">MRRSRRMGGFTLVEAIIVITITGILGGVVALFMRNSVENYVDSAARAEMTDVADLALRRISRELRLALPNSIVVANNQRTLQFLITSTGGRYIDVADAPPATLLPLDFNPATASLAFNMAGAAPTGRQAIVPGNFITVFNVGVAPANAYTGGNIARVAAVNGTLITLASNPFAVASPSMPSPTNRFQVVTGTVTYVCTPAAGGAGNLTRFVSPNILDGTGTGALGTGALLANMVSGCRFDYSVLANTNAALVGVTLGLARANGENINLVRQVHVDNTP</sequence>
<evidence type="ECO:0000256" key="1">
    <source>
        <dbReference type="SAM" id="Phobius"/>
    </source>
</evidence>
<comment type="caution">
    <text evidence="2">The sequence shown here is derived from an EMBL/GenBank/DDBJ whole genome shotgun (WGS) entry which is preliminary data.</text>
</comment>
<dbReference type="InterPro" id="IPR045584">
    <property type="entry name" value="Pilin-like"/>
</dbReference>
<keyword evidence="1" id="KW-0472">Membrane</keyword>
<evidence type="ECO:0000313" key="3">
    <source>
        <dbReference type="Proteomes" id="UP000666369"/>
    </source>
</evidence>
<dbReference type="Pfam" id="PF07963">
    <property type="entry name" value="N_methyl"/>
    <property type="match status" value="1"/>
</dbReference>
<feature type="transmembrane region" description="Helical" evidence="1">
    <location>
        <begin position="12"/>
        <end position="33"/>
    </location>
</feature>
<dbReference type="InterPro" id="IPR012902">
    <property type="entry name" value="N_methyl_site"/>
</dbReference>
<proteinExistence type="predicted"/>
<protein>
    <submittedName>
        <fullName evidence="2">Type II secretion system protein</fullName>
    </submittedName>
</protein>
<dbReference type="Proteomes" id="UP000666369">
    <property type="component" value="Unassembled WGS sequence"/>
</dbReference>
<gene>
    <name evidence="2" type="ORF">GW587_10045</name>
</gene>